<protein>
    <recommendedName>
        <fullName evidence="4">Chitinase</fullName>
    </recommendedName>
</protein>
<accession>A0A0H1BLL0</accession>
<dbReference type="Proteomes" id="UP000053573">
    <property type="component" value="Unassembled WGS sequence"/>
</dbReference>
<dbReference type="STRING" id="2060906.A0A0H1BLL0"/>
<sequence>MIISWPSSLPLVSLAVAFCAATIIPQEDGNPGALPTCDKCISKEDILTPGIGFDIADSYGTAAIRYHNGSVENLARVDGDEDFQALMRKLAAGPPALDCSSGDLSRWQKFLCWKSHLQRNRNKSRGLPATPDVGTLAALFDALRLAVDDKLGQGSCTTRVLFTLFPWLPGLTSEDFLDAVDYTGLELIASPYGPDSVSEVSAASGAMDYGVCRNYTDVYGCLDEELYTLPYRQRLFLSFTNASLTAINTYFRSAFVPNPTSRQVRFDLGRASCPEDADADADAQRIYWRQIRDTIVKVGLEGIELPSALLLVGEHAADAMFQRTLDEALRDMFPTHRGDVDGLRWSLEKRGREQNSREASSLDYAFLAARGAAGFAKRALEAPRFCWEPPECDANRARPSSTSFSGGYGEQVVLRGGL</sequence>
<evidence type="ECO:0000313" key="3">
    <source>
        <dbReference type="Proteomes" id="UP000053573"/>
    </source>
</evidence>
<evidence type="ECO:0000256" key="1">
    <source>
        <dbReference type="SAM" id="SignalP"/>
    </source>
</evidence>
<organism evidence="2 3">
    <name type="scientific">Blastomyces silverae</name>
    <dbReference type="NCBI Taxonomy" id="2060906"/>
    <lineage>
        <taxon>Eukaryota</taxon>
        <taxon>Fungi</taxon>
        <taxon>Dikarya</taxon>
        <taxon>Ascomycota</taxon>
        <taxon>Pezizomycotina</taxon>
        <taxon>Eurotiomycetes</taxon>
        <taxon>Eurotiomycetidae</taxon>
        <taxon>Onygenales</taxon>
        <taxon>Ajellomycetaceae</taxon>
        <taxon>Blastomyces</taxon>
    </lineage>
</organism>
<proteinExistence type="predicted"/>
<gene>
    <name evidence="2" type="ORF">EMPG_12955</name>
</gene>
<dbReference type="AlphaFoldDB" id="A0A0H1BLL0"/>
<evidence type="ECO:0000313" key="2">
    <source>
        <dbReference type="EMBL" id="KLJ11902.1"/>
    </source>
</evidence>
<keyword evidence="1" id="KW-0732">Signal</keyword>
<keyword evidence="3" id="KW-1185">Reference proteome</keyword>
<dbReference type="EMBL" id="LDEV01001295">
    <property type="protein sequence ID" value="KLJ11902.1"/>
    <property type="molecule type" value="Genomic_DNA"/>
</dbReference>
<evidence type="ECO:0008006" key="4">
    <source>
        <dbReference type="Google" id="ProtNLM"/>
    </source>
</evidence>
<feature type="chain" id="PRO_5005199721" description="Chitinase" evidence="1">
    <location>
        <begin position="22"/>
        <end position="418"/>
    </location>
</feature>
<reference evidence="3" key="1">
    <citation type="journal article" date="2015" name="PLoS Genet.">
        <title>The dynamic genome and transcriptome of the human fungal pathogen Blastomyces and close relative Emmonsia.</title>
        <authorList>
            <person name="Munoz J.F."/>
            <person name="Gauthier G.M."/>
            <person name="Desjardins C.A."/>
            <person name="Gallo J.E."/>
            <person name="Holder J."/>
            <person name="Sullivan T.D."/>
            <person name="Marty A.J."/>
            <person name="Carmen J.C."/>
            <person name="Chen Z."/>
            <person name="Ding L."/>
            <person name="Gujja S."/>
            <person name="Magrini V."/>
            <person name="Misas E."/>
            <person name="Mitreva M."/>
            <person name="Priest M."/>
            <person name="Saif S."/>
            <person name="Whiston E.A."/>
            <person name="Young S."/>
            <person name="Zeng Q."/>
            <person name="Goldman W.E."/>
            <person name="Mardis E.R."/>
            <person name="Taylor J.W."/>
            <person name="McEwen J.G."/>
            <person name="Clay O.K."/>
            <person name="Klein B.S."/>
            <person name="Cuomo C.A."/>
        </authorList>
    </citation>
    <scope>NUCLEOTIDE SEQUENCE [LARGE SCALE GENOMIC DNA]</scope>
    <source>
        <strain evidence="3">UAMH 139</strain>
    </source>
</reference>
<feature type="signal peptide" evidence="1">
    <location>
        <begin position="1"/>
        <end position="21"/>
    </location>
</feature>
<name>A0A0H1BLL0_9EURO</name>
<comment type="caution">
    <text evidence="2">The sequence shown here is derived from an EMBL/GenBank/DDBJ whole genome shotgun (WGS) entry which is preliminary data.</text>
</comment>
<dbReference type="OrthoDB" id="3643156at2759"/>